<dbReference type="AlphaFoldDB" id="A0A0J5S5T5"/>
<dbReference type="InterPro" id="IPR021239">
    <property type="entry name" value="DUF2625"/>
</dbReference>
<protein>
    <recommendedName>
        <fullName evidence="3">DUF2625 domain-containing protein</fullName>
    </recommendedName>
</protein>
<gene>
    <name evidence="1" type="ORF">RO21_02130</name>
</gene>
<evidence type="ECO:0000313" key="2">
    <source>
        <dbReference type="Proteomes" id="UP000036270"/>
    </source>
</evidence>
<organism evidence="1 2">
    <name type="scientific">Muribacter muris</name>
    <dbReference type="NCBI Taxonomy" id="67855"/>
    <lineage>
        <taxon>Bacteria</taxon>
        <taxon>Pseudomonadati</taxon>
        <taxon>Pseudomonadota</taxon>
        <taxon>Gammaproteobacteria</taxon>
        <taxon>Pasteurellales</taxon>
        <taxon>Pasteurellaceae</taxon>
        <taxon>Muribacter</taxon>
    </lineage>
</organism>
<comment type="caution">
    <text evidence="1">The sequence shown here is derived from an EMBL/GenBank/DDBJ whole genome shotgun (WGS) entry which is preliminary data.</text>
</comment>
<dbReference type="Proteomes" id="UP000036270">
    <property type="component" value="Unassembled WGS sequence"/>
</dbReference>
<dbReference type="STRING" id="67855.RO21_02130"/>
<reference evidence="1 2" key="1">
    <citation type="submission" date="2014-12" db="EMBL/GenBank/DDBJ databases">
        <title>Reclassification of Actinobacillus muris as Muribacter muris.</title>
        <authorList>
            <person name="Christensen H."/>
            <person name="Nicklas W."/>
            <person name="Bisgaard M."/>
        </authorList>
    </citation>
    <scope>NUCLEOTIDE SEQUENCE [LARGE SCALE GENOMIC DNA]</scope>
    <source>
        <strain evidence="1 2">Ackerman80-443D</strain>
    </source>
</reference>
<evidence type="ECO:0000313" key="1">
    <source>
        <dbReference type="EMBL" id="KMK52212.1"/>
    </source>
</evidence>
<dbReference type="RefSeq" id="WP_047976155.1">
    <property type="nucleotide sequence ID" value="NZ_JWIZ01000011.1"/>
</dbReference>
<accession>A0A0J5S5T5</accession>
<dbReference type="NCBIfam" id="NF008495">
    <property type="entry name" value="PRK11408.1-2"/>
    <property type="match status" value="1"/>
</dbReference>
<dbReference type="PATRIC" id="fig|67855.3.peg.117"/>
<dbReference type="Pfam" id="PF10946">
    <property type="entry name" value="DUF2625"/>
    <property type="match status" value="1"/>
</dbReference>
<evidence type="ECO:0008006" key="3">
    <source>
        <dbReference type="Google" id="ProtNLM"/>
    </source>
</evidence>
<keyword evidence="2" id="KW-1185">Reference proteome</keyword>
<sequence>MKDLEQLIDKENSVWAIIQGWFKQANNHYQILPKDVENAGKELVGMQLSTKMPLGAVVYETGGILVDHGWLRLIGSGSEKLPRGLFEWNFGKTFESAGERPRYLLVADDAIGGYFAVNGGGLGGKIGMIYYYSPKKHVWESIGLNYSQFLGWALTADLAGFYHGLRWQNWQQDIANLNGSQVIHPETKQTQPIERHYQATFAPDDMGYAVN</sequence>
<proteinExistence type="predicted"/>
<dbReference type="EMBL" id="JWIZ01000011">
    <property type="protein sequence ID" value="KMK52212.1"/>
    <property type="molecule type" value="Genomic_DNA"/>
</dbReference>
<name>A0A0J5S5T5_9PAST</name>